<dbReference type="AlphaFoldDB" id="D7T7B3"/>
<dbReference type="FunCoup" id="D7T7B3">
    <property type="interactions" value="1"/>
</dbReference>
<evidence type="ECO:0000256" key="1">
    <source>
        <dbReference type="ARBA" id="ARBA00008210"/>
    </source>
</evidence>
<dbReference type="HOGENOM" id="CLU_2065774_0_0_1"/>
<name>D7T7B3_VITVI</name>
<keyword evidence="2" id="KW-0646">Protease inhibitor</keyword>
<dbReference type="OMA" id="KRMASEC"/>
<dbReference type="Pfam" id="PF00280">
    <property type="entry name" value="potato_inhibit"/>
    <property type="match status" value="1"/>
</dbReference>
<sequence length="119" mass="13532">MRVTSLVTIDLLYSTVHMLDSDFGSDFHMYLEYQEALVDRYLCQTRKRMASECEGKSSWPELVGVQGEVAAETIKRENPHITTVDILLEGTIVTQDFYCTRVRVWVDENGIVISVPTIG</sequence>
<dbReference type="GO" id="GO:0004867">
    <property type="term" value="F:serine-type endopeptidase inhibitor activity"/>
    <property type="evidence" value="ECO:0007669"/>
    <property type="project" value="UniProtKB-KW"/>
</dbReference>
<evidence type="ECO:0000313" key="5">
    <source>
        <dbReference type="Proteomes" id="UP000009183"/>
    </source>
</evidence>
<dbReference type="PROSITE" id="PS00285">
    <property type="entry name" value="POTATO_INHIBITOR"/>
    <property type="match status" value="1"/>
</dbReference>
<dbReference type="PRINTS" id="PR00292">
    <property type="entry name" value="POTATOINHBTR"/>
</dbReference>
<dbReference type="eggNOG" id="ENOG502S6W9">
    <property type="taxonomic scope" value="Eukaryota"/>
</dbReference>
<keyword evidence="5" id="KW-1185">Reference proteome</keyword>
<dbReference type="Gene3D" id="3.30.10.10">
    <property type="entry name" value="Trypsin Inhibitor V, subunit A"/>
    <property type="match status" value="1"/>
</dbReference>
<accession>D7T7B3</accession>
<dbReference type="InParanoid" id="D7T7B3"/>
<comment type="similarity">
    <text evidence="1">Belongs to the protease inhibitor I13 (potato type I serine protease inhibitor) family.</text>
</comment>
<reference evidence="5" key="1">
    <citation type="journal article" date="2007" name="Nature">
        <title>The grapevine genome sequence suggests ancestral hexaploidization in major angiosperm phyla.</title>
        <authorList>
            <consortium name="The French-Italian Public Consortium for Grapevine Genome Characterization."/>
            <person name="Jaillon O."/>
            <person name="Aury J.-M."/>
            <person name="Noel B."/>
            <person name="Policriti A."/>
            <person name="Clepet C."/>
            <person name="Casagrande A."/>
            <person name="Choisne N."/>
            <person name="Aubourg S."/>
            <person name="Vitulo N."/>
            <person name="Jubin C."/>
            <person name="Vezzi A."/>
            <person name="Legeai F."/>
            <person name="Hugueney P."/>
            <person name="Dasilva C."/>
            <person name="Horner D."/>
            <person name="Mica E."/>
            <person name="Jublot D."/>
            <person name="Poulain J."/>
            <person name="Bruyere C."/>
            <person name="Billault A."/>
            <person name="Segurens B."/>
            <person name="Gouyvenoux M."/>
            <person name="Ugarte E."/>
            <person name="Cattonaro F."/>
            <person name="Anthouard V."/>
            <person name="Vico V."/>
            <person name="Del Fabbro C."/>
            <person name="Alaux M."/>
            <person name="Di Gaspero G."/>
            <person name="Dumas V."/>
            <person name="Felice N."/>
            <person name="Paillard S."/>
            <person name="Juman I."/>
            <person name="Moroldo M."/>
            <person name="Scalabrin S."/>
            <person name="Canaguier A."/>
            <person name="Le Clainche I."/>
            <person name="Malacrida G."/>
            <person name="Durand E."/>
            <person name="Pesole G."/>
            <person name="Laucou V."/>
            <person name="Chatelet P."/>
            <person name="Merdinoglu D."/>
            <person name="Delledonne M."/>
            <person name="Pezzotti M."/>
            <person name="Lecharny A."/>
            <person name="Scarpelli C."/>
            <person name="Artiguenave F."/>
            <person name="Pe M.E."/>
            <person name="Valle G."/>
            <person name="Morgante M."/>
            <person name="Caboche M."/>
            <person name="Adam-Blondon A.-F."/>
            <person name="Weissenbach J."/>
            <person name="Quetier F."/>
            <person name="Wincker P."/>
        </authorList>
    </citation>
    <scope>NUCLEOTIDE SEQUENCE [LARGE SCALE GENOMIC DNA]</scope>
    <source>
        <strain evidence="5">cv. Pinot noir / PN40024</strain>
    </source>
</reference>
<evidence type="ECO:0000256" key="2">
    <source>
        <dbReference type="ARBA" id="ARBA00022690"/>
    </source>
</evidence>
<protein>
    <submittedName>
        <fullName evidence="4">Uncharacterized protein</fullName>
    </submittedName>
</protein>
<evidence type="ECO:0000256" key="3">
    <source>
        <dbReference type="ARBA" id="ARBA00022900"/>
    </source>
</evidence>
<dbReference type="PANTHER" id="PTHR33091:SF94">
    <property type="entry name" value="PROTEASE INHIBITOR PROTEIN"/>
    <property type="match status" value="1"/>
</dbReference>
<dbReference type="SUPFAM" id="SSF54654">
    <property type="entry name" value="CI-2 family of serine protease inhibitors"/>
    <property type="match status" value="1"/>
</dbReference>
<dbReference type="PANTHER" id="PTHR33091">
    <property type="entry name" value="PROTEIN, PUTATIVE, EXPRESSED-RELATED"/>
    <property type="match status" value="1"/>
</dbReference>
<dbReference type="STRING" id="29760.D7T7B3"/>
<dbReference type="InterPro" id="IPR036354">
    <property type="entry name" value="Prot_inh_pot1_sf"/>
</dbReference>
<organism evidence="4 5">
    <name type="scientific">Vitis vinifera</name>
    <name type="common">Grape</name>
    <dbReference type="NCBI Taxonomy" id="29760"/>
    <lineage>
        <taxon>Eukaryota</taxon>
        <taxon>Viridiplantae</taxon>
        <taxon>Streptophyta</taxon>
        <taxon>Embryophyta</taxon>
        <taxon>Tracheophyta</taxon>
        <taxon>Spermatophyta</taxon>
        <taxon>Magnoliopsida</taxon>
        <taxon>eudicotyledons</taxon>
        <taxon>Gunneridae</taxon>
        <taxon>Pentapetalae</taxon>
        <taxon>rosids</taxon>
        <taxon>Vitales</taxon>
        <taxon>Vitaceae</taxon>
        <taxon>Viteae</taxon>
        <taxon>Vitis</taxon>
    </lineage>
</organism>
<dbReference type="PaxDb" id="29760-VIT_05s0020g05000.t01"/>
<dbReference type="GO" id="GO:0009611">
    <property type="term" value="P:response to wounding"/>
    <property type="evidence" value="ECO:0007669"/>
    <property type="project" value="InterPro"/>
</dbReference>
<gene>
    <name evidence="4" type="ordered locus">VIT_05s0020g05000</name>
</gene>
<dbReference type="Proteomes" id="UP000009183">
    <property type="component" value="Chromosome 5"/>
</dbReference>
<dbReference type="InterPro" id="IPR000864">
    <property type="entry name" value="Prot_inh_pot1"/>
</dbReference>
<evidence type="ECO:0000313" key="4">
    <source>
        <dbReference type="EMBL" id="CBI26384.3"/>
    </source>
</evidence>
<dbReference type="EMBL" id="FN595749">
    <property type="protein sequence ID" value="CBI26384.3"/>
    <property type="molecule type" value="Genomic_DNA"/>
</dbReference>
<keyword evidence="3" id="KW-0722">Serine protease inhibitor</keyword>
<proteinExistence type="inferred from homology"/>
<dbReference type="ExpressionAtlas" id="D7T7B3">
    <property type="expression patterns" value="baseline and differential"/>
</dbReference>